<dbReference type="EMBL" id="FSRJ01000003">
    <property type="protein sequence ID" value="SIO10389.1"/>
    <property type="molecule type" value="Genomic_DNA"/>
</dbReference>
<dbReference type="Proteomes" id="UP000184699">
    <property type="component" value="Unassembled WGS sequence"/>
</dbReference>
<keyword evidence="2" id="KW-1185">Reference proteome</keyword>
<gene>
    <name evidence="1" type="ORF">SAMN05443544_2827</name>
</gene>
<reference evidence="2" key="1">
    <citation type="submission" date="2016-11" db="EMBL/GenBank/DDBJ databases">
        <authorList>
            <person name="Varghese N."/>
            <person name="Submissions S."/>
        </authorList>
    </citation>
    <scope>NUCLEOTIDE SEQUENCE [LARGE SCALE GENOMIC DNA]</scope>
    <source>
        <strain evidence="2">DSM 8595</strain>
    </source>
</reference>
<proteinExistence type="predicted"/>
<dbReference type="OrthoDB" id="5008121at2"/>
<dbReference type="AlphaFoldDB" id="A0A1N6GSA0"/>
<evidence type="ECO:0000313" key="1">
    <source>
        <dbReference type="EMBL" id="SIO10389.1"/>
    </source>
</evidence>
<organism evidence="1 2">
    <name type="scientific">Agromyces cerinus subsp. cerinus</name>
    <dbReference type="NCBI Taxonomy" id="232089"/>
    <lineage>
        <taxon>Bacteria</taxon>
        <taxon>Bacillati</taxon>
        <taxon>Actinomycetota</taxon>
        <taxon>Actinomycetes</taxon>
        <taxon>Micrococcales</taxon>
        <taxon>Microbacteriaceae</taxon>
        <taxon>Agromyces</taxon>
    </lineage>
</organism>
<protein>
    <submittedName>
        <fullName evidence="1">Uncharacterized protein</fullName>
    </submittedName>
</protein>
<sequence>MAEGTLARILTALEGAEFEHGIIPSAAHGRLAPVCTEIDAELAEGARSPADGTPRDAELVGAAREWATRVERGEGLAGSDTRALAAVLRELADALQPVDVRRP</sequence>
<name>A0A1N6GSA0_9MICO</name>
<accession>A0A1N6GSA0</accession>
<evidence type="ECO:0000313" key="2">
    <source>
        <dbReference type="Proteomes" id="UP000184699"/>
    </source>
</evidence>
<dbReference type="RefSeq" id="WP_074260911.1">
    <property type="nucleotide sequence ID" value="NZ_FSRJ01000003.1"/>
</dbReference>